<feature type="transmembrane region" description="Helical" evidence="1">
    <location>
        <begin position="70"/>
        <end position="91"/>
    </location>
</feature>
<dbReference type="InParanoid" id="A0A140LCC5"/>
<comment type="caution">
    <text evidence="2">The sequence shown here is derived from an EMBL/GenBank/DDBJ whole genome shotgun (WGS) entry which is preliminary data.</text>
</comment>
<evidence type="ECO:0000313" key="3">
    <source>
        <dbReference type="Proteomes" id="UP000070427"/>
    </source>
</evidence>
<name>A0A140LCC5_9FIRM</name>
<dbReference type="PIRSF" id="PIRSF004923">
    <property type="entry name" value="RseC"/>
    <property type="match status" value="1"/>
</dbReference>
<dbReference type="InterPro" id="IPR026268">
    <property type="entry name" value="RseC"/>
</dbReference>
<dbReference type="STRING" id="520764.AN618_05920"/>
<reference evidence="2 3" key="1">
    <citation type="submission" date="2015-12" db="EMBL/GenBank/DDBJ databases">
        <title>Draft genome sequnece of Fervidicola ferrireducens strain Y170.</title>
        <authorList>
            <person name="Patel B.K."/>
        </authorList>
    </citation>
    <scope>NUCLEOTIDE SEQUENCE [LARGE SCALE GENOMIC DNA]</scope>
    <source>
        <strain evidence="2 3">Y170</strain>
    </source>
</reference>
<dbReference type="InterPro" id="IPR007359">
    <property type="entry name" value="SigmaE_reg_RseC_MucC"/>
</dbReference>
<keyword evidence="1" id="KW-1133">Transmembrane helix</keyword>
<dbReference type="EMBL" id="LOED01000004">
    <property type="protein sequence ID" value="KXG78200.1"/>
    <property type="molecule type" value="Genomic_DNA"/>
</dbReference>
<dbReference type="AlphaFoldDB" id="A0A140LCC5"/>
<dbReference type="PANTHER" id="PTHR35867:SF1">
    <property type="entry name" value="PROTEIN RSEC"/>
    <property type="match status" value="1"/>
</dbReference>
<dbReference type="OrthoDB" id="307768at2"/>
<evidence type="ECO:0000256" key="1">
    <source>
        <dbReference type="SAM" id="Phobius"/>
    </source>
</evidence>
<keyword evidence="1" id="KW-0472">Membrane</keyword>
<sequence>MREKAIVVSKKGNKAEVEVIRTSACAKCKACSLGSEKKVIKVWVQNDVNANVGQVVEIEIENRALISATFIMYVIPLVSFLLGVILGLNFANTLNINIAWEEPFSLLTGLLFMSLAFLAIYLNNKRFEKSRMFTSRIVNILDE</sequence>
<evidence type="ECO:0000313" key="2">
    <source>
        <dbReference type="EMBL" id="KXG78200.1"/>
    </source>
</evidence>
<keyword evidence="3" id="KW-1185">Reference proteome</keyword>
<gene>
    <name evidence="2" type="ORF">AN618_05920</name>
</gene>
<protein>
    <recommendedName>
        <fullName evidence="4">SoxR reducing system protein RseC</fullName>
    </recommendedName>
</protein>
<dbReference type="PATRIC" id="fig|520764.3.peg.626"/>
<organism evidence="2 3">
    <name type="scientific">Fervidicola ferrireducens</name>
    <dbReference type="NCBI Taxonomy" id="520764"/>
    <lineage>
        <taxon>Bacteria</taxon>
        <taxon>Bacillati</taxon>
        <taxon>Bacillota</taxon>
        <taxon>Clostridia</taxon>
        <taxon>Thermosediminibacterales</taxon>
        <taxon>Thermosediminibacteraceae</taxon>
        <taxon>Fervidicola</taxon>
    </lineage>
</organism>
<dbReference type="PANTHER" id="PTHR35867">
    <property type="entry name" value="PROTEIN RSEC"/>
    <property type="match status" value="1"/>
</dbReference>
<dbReference type="Pfam" id="PF04246">
    <property type="entry name" value="RseC_MucC"/>
    <property type="match status" value="1"/>
</dbReference>
<keyword evidence="1" id="KW-0812">Transmembrane</keyword>
<proteinExistence type="predicted"/>
<evidence type="ECO:0008006" key="4">
    <source>
        <dbReference type="Google" id="ProtNLM"/>
    </source>
</evidence>
<dbReference type="Proteomes" id="UP000070427">
    <property type="component" value="Unassembled WGS sequence"/>
</dbReference>
<accession>A0A140LCC5</accession>
<feature type="transmembrane region" description="Helical" evidence="1">
    <location>
        <begin position="103"/>
        <end position="122"/>
    </location>
</feature>